<accession>A0A2N1PVA4</accession>
<evidence type="ECO:0000313" key="3">
    <source>
        <dbReference type="Proteomes" id="UP000233256"/>
    </source>
</evidence>
<evidence type="ECO:0000313" key="2">
    <source>
        <dbReference type="EMBL" id="PKK92277.1"/>
    </source>
</evidence>
<dbReference type="Pfam" id="PF04230">
    <property type="entry name" value="PS_pyruv_trans"/>
    <property type="match status" value="1"/>
</dbReference>
<organism evidence="2 3">
    <name type="scientific">Candidatus Wallbacteria bacterium HGW-Wallbacteria-1</name>
    <dbReference type="NCBI Taxonomy" id="2013854"/>
    <lineage>
        <taxon>Bacteria</taxon>
        <taxon>Candidatus Walliibacteriota</taxon>
    </lineage>
</organism>
<dbReference type="InterPro" id="IPR007345">
    <property type="entry name" value="Polysacch_pyruvyl_Trfase"/>
</dbReference>
<sequence length="389" mass="42020">MNSVQKSHTTLLVKSRNSDLDTGNSIRRVCLISFASRGNLGDDALLNLAMVHYRSESKGGVRVICIGKTPGTAGLAGRFMAMRMAARWSDDIEFIGGYLHGSTGGALGTALATLSGLAWEKRLGAEFQVLFRGAGIGPFDSLSRKFLKYLTGSLRVQGSFRDSSSITLASDIFGKDAIIAQADPIALMPLESGDSDVIRAGEDFGRPCLIPRHIPGMDSLDFYLGIARDIRSILGVFPELAVTRPSDLRLAGAIAGKFRTVLRSECSGVNSRDRVTCGGTESVAILSNPVTAAQFLARRSLLVSARYHGCILGMRAGTPTLALAIDPKLLYLDDAFQAMRRAGLNPGQLTVFPQTFLIERTMSRFMANAVKFLFRRRIAFFVPSSAQRS</sequence>
<dbReference type="Proteomes" id="UP000233256">
    <property type="component" value="Unassembled WGS sequence"/>
</dbReference>
<reference evidence="2 3" key="1">
    <citation type="journal article" date="2017" name="ISME J.">
        <title>Potential for microbial H2 and metal transformations associated with novel bacteria and archaea in deep terrestrial subsurface sediments.</title>
        <authorList>
            <person name="Hernsdorf A.W."/>
            <person name="Amano Y."/>
            <person name="Miyakawa K."/>
            <person name="Ise K."/>
            <person name="Suzuki Y."/>
            <person name="Anantharaman K."/>
            <person name="Probst A."/>
            <person name="Burstein D."/>
            <person name="Thomas B.C."/>
            <person name="Banfield J.F."/>
        </authorList>
    </citation>
    <scope>NUCLEOTIDE SEQUENCE [LARGE SCALE GENOMIC DNA]</scope>
    <source>
        <strain evidence="2">HGW-Wallbacteria-1</strain>
    </source>
</reference>
<gene>
    <name evidence="2" type="ORF">CVV64_02360</name>
</gene>
<dbReference type="EMBL" id="PGXC01000001">
    <property type="protein sequence ID" value="PKK92277.1"/>
    <property type="molecule type" value="Genomic_DNA"/>
</dbReference>
<protein>
    <recommendedName>
        <fullName evidence="1">Polysaccharide pyruvyl transferase domain-containing protein</fullName>
    </recommendedName>
</protein>
<evidence type="ECO:0000259" key="1">
    <source>
        <dbReference type="Pfam" id="PF04230"/>
    </source>
</evidence>
<proteinExistence type="predicted"/>
<name>A0A2N1PVA4_9BACT</name>
<comment type="caution">
    <text evidence="2">The sequence shown here is derived from an EMBL/GenBank/DDBJ whole genome shotgun (WGS) entry which is preliminary data.</text>
</comment>
<dbReference type="AlphaFoldDB" id="A0A2N1PVA4"/>
<feature type="domain" description="Polysaccharide pyruvyl transferase" evidence="1">
    <location>
        <begin position="39"/>
        <end position="326"/>
    </location>
</feature>